<dbReference type="GO" id="GO:0006352">
    <property type="term" value="P:DNA-templated transcription initiation"/>
    <property type="evidence" value="ECO:0007669"/>
    <property type="project" value="InterPro"/>
</dbReference>
<dbReference type="PANTHER" id="PTHR30385:SF4">
    <property type="entry name" value="RNA POLYMERASE SIGMA-E FACTOR"/>
    <property type="match status" value="1"/>
</dbReference>
<dbReference type="SUPFAM" id="SSF88659">
    <property type="entry name" value="Sigma3 and sigma4 domains of RNA polymerase sigma factors"/>
    <property type="match status" value="2"/>
</dbReference>
<dbReference type="InterPro" id="IPR007624">
    <property type="entry name" value="RNA_pol_sigma70_r3"/>
</dbReference>
<dbReference type="InterPro" id="IPR000943">
    <property type="entry name" value="RNA_pol_sigma70"/>
</dbReference>
<evidence type="ECO:0000313" key="8">
    <source>
        <dbReference type="EMBL" id="CAB4915855.1"/>
    </source>
</evidence>
<dbReference type="Gene3D" id="1.20.140.160">
    <property type="match status" value="1"/>
</dbReference>
<reference evidence="8" key="1">
    <citation type="submission" date="2020-05" db="EMBL/GenBank/DDBJ databases">
        <authorList>
            <person name="Chiriac C."/>
            <person name="Salcher M."/>
            <person name="Ghai R."/>
            <person name="Kavagutti S V."/>
        </authorList>
    </citation>
    <scope>NUCLEOTIDE SEQUENCE</scope>
</reference>
<keyword evidence="1" id="KW-0805">Transcription regulation</keyword>
<evidence type="ECO:0000256" key="4">
    <source>
        <dbReference type="ARBA" id="ARBA00023163"/>
    </source>
</evidence>
<dbReference type="NCBIfam" id="TIGR02937">
    <property type="entry name" value="sigma70-ECF"/>
    <property type="match status" value="1"/>
</dbReference>
<dbReference type="Pfam" id="PF04542">
    <property type="entry name" value="Sigma70_r2"/>
    <property type="match status" value="1"/>
</dbReference>
<evidence type="ECO:0000259" key="5">
    <source>
        <dbReference type="Pfam" id="PF04539"/>
    </source>
</evidence>
<dbReference type="InterPro" id="IPR007627">
    <property type="entry name" value="RNA_pol_sigma70_r2"/>
</dbReference>
<dbReference type="Pfam" id="PF04539">
    <property type="entry name" value="Sigma70_r3"/>
    <property type="match status" value="1"/>
</dbReference>
<dbReference type="InterPro" id="IPR014284">
    <property type="entry name" value="RNA_pol_sigma-70_dom"/>
</dbReference>
<keyword evidence="2" id="KW-0731">Sigma factor</keyword>
<dbReference type="Gene3D" id="1.20.120.1810">
    <property type="match status" value="1"/>
</dbReference>
<name>A0A6J7HH67_9ZZZZ</name>
<gene>
    <name evidence="8" type="ORF">UFOPK3564_01557</name>
</gene>
<dbReference type="AlphaFoldDB" id="A0A6J7HH67"/>
<dbReference type="GO" id="GO:0003677">
    <property type="term" value="F:DNA binding"/>
    <property type="evidence" value="ECO:0007669"/>
    <property type="project" value="UniProtKB-KW"/>
</dbReference>
<keyword evidence="3" id="KW-0238">DNA-binding</keyword>
<dbReference type="PANTHER" id="PTHR30385">
    <property type="entry name" value="SIGMA FACTOR F FLAGELLAR"/>
    <property type="match status" value="1"/>
</dbReference>
<dbReference type="InterPro" id="IPR013324">
    <property type="entry name" value="RNA_pol_sigma_r3/r4-like"/>
</dbReference>
<dbReference type="InterPro" id="IPR013325">
    <property type="entry name" value="RNA_pol_sigma_r2"/>
</dbReference>
<organism evidence="8">
    <name type="scientific">freshwater metagenome</name>
    <dbReference type="NCBI Taxonomy" id="449393"/>
    <lineage>
        <taxon>unclassified sequences</taxon>
        <taxon>metagenomes</taxon>
        <taxon>ecological metagenomes</taxon>
    </lineage>
</organism>
<dbReference type="InterPro" id="IPR014322">
    <property type="entry name" value="RNA_pol_sigma-B/F/G"/>
</dbReference>
<dbReference type="PRINTS" id="PR00046">
    <property type="entry name" value="SIGMA70FCT"/>
</dbReference>
<dbReference type="CDD" id="cd06171">
    <property type="entry name" value="Sigma70_r4"/>
    <property type="match status" value="1"/>
</dbReference>
<evidence type="ECO:0000259" key="6">
    <source>
        <dbReference type="Pfam" id="PF04542"/>
    </source>
</evidence>
<dbReference type="NCBIfam" id="TIGR02980">
    <property type="entry name" value="SigBFG"/>
    <property type="match status" value="1"/>
</dbReference>
<sequence>MLQEVSRREQIDMDLLRRYQEHGDTFAREELAGRCMPLVKSIARRYRGRGEDMDDLIQAGLVGLTKAIERYDRDSGHRFVSYAVPNITGEIRRHFRDHTWAVHVPRSVQELDQKVQLTRRTMTIETGREPADEDVALELEVPVAQVREARTAGRSYRALSLDAPAGEARDLADTHGAFDPGYARVEAAETVKDAMTALNDRDRNVVRMRFGGEMLQREIAEQIGVSQMQVSRILSGAVDRMNDHVTEGDLPPLAA</sequence>
<evidence type="ECO:0000256" key="3">
    <source>
        <dbReference type="ARBA" id="ARBA00023125"/>
    </source>
</evidence>
<dbReference type="Pfam" id="PF04545">
    <property type="entry name" value="Sigma70_r4"/>
    <property type="match status" value="1"/>
</dbReference>
<keyword evidence="4" id="KW-0804">Transcription</keyword>
<dbReference type="SUPFAM" id="SSF88946">
    <property type="entry name" value="Sigma2 domain of RNA polymerase sigma factors"/>
    <property type="match status" value="1"/>
</dbReference>
<dbReference type="EMBL" id="CAFBMK010000080">
    <property type="protein sequence ID" value="CAB4915855.1"/>
    <property type="molecule type" value="Genomic_DNA"/>
</dbReference>
<feature type="domain" description="RNA polymerase sigma-70 region 3" evidence="5">
    <location>
        <begin position="113"/>
        <end position="173"/>
    </location>
</feature>
<feature type="domain" description="RNA polymerase sigma-70 region 2" evidence="6">
    <location>
        <begin position="33"/>
        <end position="100"/>
    </location>
</feature>
<dbReference type="GO" id="GO:0016987">
    <property type="term" value="F:sigma factor activity"/>
    <property type="evidence" value="ECO:0007669"/>
    <property type="project" value="UniProtKB-KW"/>
</dbReference>
<evidence type="ECO:0000256" key="2">
    <source>
        <dbReference type="ARBA" id="ARBA00023082"/>
    </source>
</evidence>
<feature type="domain" description="RNA polymerase sigma-70 region 4" evidence="7">
    <location>
        <begin position="194"/>
        <end position="241"/>
    </location>
</feature>
<proteinExistence type="predicted"/>
<accession>A0A6J7HH67</accession>
<evidence type="ECO:0000256" key="1">
    <source>
        <dbReference type="ARBA" id="ARBA00023015"/>
    </source>
</evidence>
<protein>
    <submittedName>
        <fullName evidence="8">Unannotated protein</fullName>
    </submittedName>
</protein>
<evidence type="ECO:0000259" key="7">
    <source>
        <dbReference type="Pfam" id="PF04545"/>
    </source>
</evidence>
<dbReference type="InterPro" id="IPR007630">
    <property type="entry name" value="RNA_pol_sigma70_r4"/>
</dbReference>